<feature type="region of interest" description="Disordered" evidence="1">
    <location>
        <begin position="128"/>
        <end position="161"/>
    </location>
</feature>
<comment type="caution">
    <text evidence="3">The sequence shown here is derived from an EMBL/GenBank/DDBJ whole genome shotgun (WGS) entry which is preliminary data.</text>
</comment>
<evidence type="ECO:0000259" key="2">
    <source>
        <dbReference type="Pfam" id="PF01464"/>
    </source>
</evidence>
<dbReference type="InterPro" id="IPR008258">
    <property type="entry name" value="Transglycosylase_SLT_dom_1"/>
</dbReference>
<evidence type="ECO:0000313" key="3">
    <source>
        <dbReference type="EMBL" id="NJP42149.1"/>
    </source>
</evidence>
<dbReference type="InterPro" id="IPR023346">
    <property type="entry name" value="Lysozyme-like_dom_sf"/>
</dbReference>
<keyword evidence="4" id="KW-1185">Reference proteome</keyword>
<protein>
    <submittedName>
        <fullName evidence="3">Transglycosylase SLT domain-containing protein</fullName>
    </submittedName>
</protein>
<dbReference type="SUPFAM" id="SSF53955">
    <property type="entry name" value="Lysozyme-like"/>
    <property type="match status" value="1"/>
</dbReference>
<dbReference type="RefSeq" id="WP_167980997.1">
    <property type="nucleotide sequence ID" value="NZ_JAATEJ010000001.1"/>
</dbReference>
<organism evidence="3 4">
    <name type="scientific">Actinacidiphila epipremni</name>
    <dbReference type="NCBI Taxonomy" id="2053013"/>
    <lineage>
        <taxon>Bacteria</taxon>
        <taxon>Bacillati</taxon>
        <taxon>Actinomycetota</taxon>
        <taxon>Actinomycetes</taxon>
        <taxon>Kitasatosporales</taxon>
        <taxon>Streptomycetaceae</taxon>
        <taxon>Actinacidiphila</taxon>
    </lineage>
</organism>
<reference evidence="3 4" key="1">
    <citation type="submission" date="2020-03" db="EMBL/GenBank/DDBJ databases">
        <title>WGS of actinomycetes isolated from Thailand.</title>
        <authorList>
            <person name="Thawai C."/>
        </authorList>
    </citation>
    <scope>NUCLEOTIDE SEQUENCE [LARGE SCALE GENOMIC DNA]</scope>
    <source>
        <strain evidence="3 4">PRB2-1</strain>
    </source>
</reference>
<feature type="compositionally biased region" description="Low complexity" evidence="1">
    <location>
        <begin position="146"/>
        <end position="161"/>
    </location>
</feature>
<dbReference type="Proteomes" id="UP000734511">
    <property type="component" value="Unassembled WGS sequence"/>
</dbReference>
<evidence type="ECO:0000313" key="4">
    <source>
        <dbReference type="Proteomes" id="UP000734511"/>
    </source>
</evidence>
<dbReference type="EMBL" id="JAATEJ010000001">
    <property type="protein sequence ID" value="NJP42149.1"/>
    <property type="molecule type" value="Genomic_DNA"/>
</dbReference>
<name>A0ABX0ZJW2_9ACTN</name>
<evidence type="ECO:0000256" key="1">
    <source>
        <dbReference type="SAM" id="MobiDB-lite"/>
    </source>
</evidence>
<dbReference type="Gene3D" id="1.10.530.10">
    <property type="match status" value="1"/>
</dbReference>
<dbReference type="Pfam" id="PF01464">
    <property type="entry name" value="SLT"/>
    <property type="match status" value="1"/>
</dbReference>
<proteinExistence type="predicted"/>
<sequence>MQLPTIPKKLPTFAKFNQMSKKHKISAAGALAAAAVVLTVTGLEATAGAGSATAAGDPTGFSVSTGTHAKELGAQTGMASQKAIHQAAQPKTELAPQHASGAKTDLAAQAKKAADAAAKKKAATEAADHAKAAAAANRSTHRAPVAKKAAPAPKTAHTAPKAAVKHYSNNLDGWIRQSLDIMHKKGIPGTYEGIHRNIIRESSGNPKAINLWDINARNGIPSKGLLQVIDPTFNRFHVAGTSHNIYDPVANITAACNYAADRYGSMDNVNSAY</sequence>
<gene>
    <name evidence="3" type="ORF">HCN08_01760</name>
</gene>
<feature type="region of interest" description="Disordered" evidence="1">
    <location>
        <begin position="80"/>
        <end position="107"/>
    </location>
</feature>
<accession>A0ABX0ZJW2</accession>
<feature type="domain" description="Transglycosylase SLT" evidence="2">
    <location>
        <begin position="198"/>
        <end position="270"/>
    </location>
</feature>